<keyword evidence="1" id="KW-0732">Signal</keyword>
<protein>
    <submittedName>
        <fullName evidence="2">Uncharacterized protein</fullName>
    </submittedName>
</protein>
<keyword evidence="3" id="KW-1185">Reference proteome</keyword>
<evidence type="ECO:0000256" key="1">
    <source>
        <dbReference type="SAM" id="SignalP"/>
    </source>
</evidence>
<evidence type="ECO:0000313" key="2">
    <source>
        <dbReference type="EMBL" id="MEE1945910.1"/>
    </source>
</evidence>
<feature type="signal peptide" evidence="1">
    <location>
        <begin position="1"/>
        <end position="19"/>
    </location>
</feature>
<accession>A0ABU7I8X3</accession>
<gene>
    <name evidence="2" type="ORF">VRU48_12385</name>
</gene>
<reference evidence="2 3" key="1">
    <citation type="submission" date="2024-01" db="EMBL/GenBank/DDBJ databases">
        <title>Pedobacter sp. nov., isolated from fresh soil.</title>
        <authorList>
            <person name="Le N.T.T."/>
        </authorList>
    </citation>
    <scope>NUCLEOTIDE SEQUENCE [LARGE SCALE GENOMIC DNA]</scope>
    <source>
        <strain evidence="2 3">KR3-3</strain>
    </source>
</reference>
<organism evidence="2 3">
    <name type="scientific">Pedobacter albus</name>
    <dbReference type="NCBI Taxonomy" id="3113905"/>
    <lineage>
        <taxon>Bacteria</taxon>
        <taxon>Pseudomonadati</taxon>
        <taxon>Bacteroidota</taxon>
        <taxon>Sphingobacteriia</taxon>
        <taxon>Sphingobacteriales</taxon>
        <taxon>Sphingobacteriaceae</taxon>
        <taxon>Pedobacter</taxon>
    </lineage>
</organism>
<name>A0ABU7I8X3_9SPHI</name>
<sequence length="271" mass="29592">MKNKILLCIFLLIGTRVMAQTYTVDANSPGVSLAPYDAFSFANKTVAHYGLGWYNETSTTLYGYLSGYYGLRFFTAGQPRFTVDIGGNVGIGTTNPMARLHVQADANTSGAPSNAQLFIGGATNPAMRLSLAYNTSSNYGEIQAQAYANAYVPIALNPNGGNVLIGKAAQTNTTYKLDINGKARANEIVVNTTGADFVFENNYKLRPLAEVESFVKQNKHLPEIPTAKTMQEQGVGVSELQTKLLQKVEELTLYIIQQQKEIDELKKKINK</sequence>
<comment type="caution">
    <text evidence="2">The sequence shown here is derived from an EMBL/GenBank/DDBJ whole genome shotgun (WGS) entry which is preliminary data.</text>
</comment>
<dbReference type="RefSeq" id="WP_330108229.1">
    <property type="nucleotide sequence ID" value="NZ_JAZDQT010000002.1"/>
</dbReference>
<dbReference type="Proteomes" id="UP001336835">
    <property type="component" value="Unassembled WGS sequence"/>
</dbReference>
<feature type="chain" id="PRO_5045530392" evidence="1">
    <location>
        <begin position="20"/>
        <end position="271"/>
    </location>
</feature>
<evidence type="ECO:0000313" key="3">
    <source>
        <dbReference type="Proteomes" id="UP001336835"/>
    </source>
</evidence>
<dbReference type="EMBL" id="JAZDQT010000002">
    <property type="protein sequence ID" value="MEE1945910.1"/>
    <property type="molecule type" value="Genomic_DNA"/>
</dbReference>
<proteinExistence type="predicted"/>